<evidence type="ECO:0000313" key="2">
    <source>
        <dbReference type="Proteomes" id="UP000008316"/>
    </source>
</evidence>
<reference evidence="1 2" key="1">
    <citation type="journal article" date="2011" name="J. Bacteriol.">
        <title>Complete genome sequence of Burkholderia gladioli BSR3.</title>
        <authorList>
            <person name="Seo Y.S."/>
            <person name="Lim J."/>
            <person name="Choi B.S."/>
            <person name="Kim H."/>
            <person name="Goo E."/>
            <person name="Lee B."/>
            <person name="Lim J.S."/>
            <person name="Choi I.Y."/>
            <person name="Moon J.S."/>
            <person name="Kim J."/>
            <person name="Hwang I."/>
        </authorList>
    </citation>
    <scope>NUCLEOTIDE SEQUENCE [LARGE SCALE GENOMIC DNA]</scope>
    <source>
        <strain evidence="1 2">BSR3</strain>
    </source>
</reference>
<accession>F2LDL5</accession>
<dbReference type="HOGENOM" id="CLU_187687_1_0_4"/>
<organism evidence="1 2">
    <name type="scientific">Burkholderia gladioli (strain BSR3)</name>
    <dbReference type="NCBI Taxonomy" id="999541"/>
    <lineage>
        <taxon>Bacteria</taxon>
        <taxon>Pseudomonadati</taxon>
        <taxon>Pseudomonadota</taxon>
        <taxon>Betaproteobacteria</taxon>
        <taxon>Burkholderiales</taxon>
        <taxon>Burkholderiaceae</taxon>
        <taxon>Burkholderia</taxon>
    </lineage>
</organism>
<dbReference type="NCBIfam" id="NF046112">
    <property type="entry name" value="MSMEG_6209_Nter"/>
    <property type="match status" value="1"/>
</dbReference>
<name>F2LDL5_BURGS</name>
<protein>
    <recommendedName>
        <fullName evidence="3">DUF3562 domain-containing protein</fullName>
    </recommendedName>
</protein>
<dbReference type="RefSeq" id="WP_013697929.1">
    <property type="nucleotide sequence ID" value="NC_015381.1"/>
</dbReference>
<sequence>MAAQINVEEIVESIASETRMPKETVSELYEKTLAEYRDGARILDYVALLAAKRVRDDLRQQQKRH</sequence>
<keyword evidence="2" id="KW-1185">Reference proteome</keyword>
<evidence type="ECO:0008006" key="3">
    <source>
        <dbReference type="Google" id="ProtNLM"/>
    </source>
</evidence>
<dbReference type="EMBL" id="CP002599">
    <property type="protein sequence ID" value="AEA60595.1"/>
    <property type="molecule type" value="Genomic_DNA"/>
</dbReference>
<proteinExistence type="predicted"/>
<dbReference type="KEGG" id="bgd:bgla_1g19560"/>
<dbReference type="InterPro" id="IPR021945">
    <property type="entry name" value="DUF3562"/>
</dbReference>
<dbReference type="Pfam" id="PF12085">
    <property type="entry name" value="DUF3562"/>
    <property type="match status" value="1"/>
</dbReference>
<gene>
    <name evidence="1" type="ordered locus">bgla_1g19560</name>
</gene>
<dbReference type="AlphaFoldDB" id="F2LDL5"/>
<dbReference type="Proteomes" id="UP000008316">
    <property type="component" value="Chromosome 1"/>
</dbReference>
<dbReference type="eggNOG" id="ENOG5030SMS">
    <property type="taxonomic scope" value="Bacteria"/>
</dbReference>
<evidence type="ECO:0000313" key="1">
    <source>
        <dbReference type="EMBL" id="AEA60595.1"/>
    </source>
</evidence>